<dbReference type="AlphaFoldDB" id="V4QUU4"/>
<keyword evidence="2" id="KW-1185">Reference proteome</keyword>
<evidence type="ECO:0000313" key="1">
    <source>
        <dbReference type="EMBL" id="ESR23512.1"/>
    </source>
</evidence>
<dbReference type="SUPFAM" id="SSF52540">
    <property type="entry name" value="P-loop containing nucleoside triphosphate hydrolases"/>
    <property type="match status" value="1"/>
</dbReference>
<dbReference type="OrthoDB" id="7390113at2"/>
<dbReference type="GO" id="GO:0006270">
    <property type="term" value="P:DNA replication initiation"/>
    <property type="evidence" value="ECO:0007669"/>
    <property type="project" value="TreeGrafter"/>
</dbReference>
<dbReference type="PANTHER" id="PTHR30050">
    <property type="entry name" value="CHROMOSOMAL REPLICATION INITIATOR PROTEIN DNAA"/>
    <property type="match status" value="1"/>
</dbReference>
<protein>
    <submittedName>
        <fullName evidence="1">Chromosomal replication initiator protein DnaA</fullName>
    </submittedName>
</protein>
<accession>V4QUU4</accession>
<dbReference type="GO" id="GO:0005886">
    <property type="term" value="C:plasma membrane"/>
    <property type="evidence" value="ECO:0007669"/>
    <property type="project" value="TreeGrafter"/>
</dbReference>
<organism evidence="1 2">
    <name type="scientific">Lutibaculum baratangense AMV1</name>
    <dbReference type="NCBI Taxonomy" id="631454"/>
    <lineage>
        <taxon>Bacteria</taxon>
        <taxon>Pseudomonadati</taxon>
        <taxon>Pseudomonadota</taxon>
        <taxon>Alphaproteobacteria</taxon>
        <taxon>Hyphomicrobiales</taxon>
        <taxon>Tepidamorphaceae</taxon>
        <taxon>Lutibaculum</taxon>
    </lineage>
</organism>
<dbReference type="Gene3D" id="1.10.8.60">
    <property type="match status" value="1"/>
</dbReference>
<dbReference type="InterPro" id="IPR027417">
    <property type="entry name" value="P-loop_NTPase"/>
</dbReference>
<dbReference type="Gene3D" id="3.40.50.300">
    <property type="entry name" value="P-loop containing nucleotide triphosphate hydrolases"/>
    <property type="match status" value="1"/>
</dbReference>
<comment type="caution">
    <text evidence="1">The sequence shown here is derived from an EMBL/GenBank/DDBJ whole genome shotgun (WGS) entry which is preliminary data.</text>
</comment>
<dbReference type="Proteomes" id="UP000017819">
    <property type="component" value="Unassembled WGS sequence"/>
</dbReference>
<evidence type="ECO:0000313" key="2">
    <source>
        <dbReference type="Proteomes" id="UP000017819"/>
    </source>
</evidence>
<dbReference type="RefSeq" id="WP_023433698.1">
    <property type="nucleotide sequence ID" value="NZ_AWXZ01000039.1"/>
</dbReference>
<dbReference type="EMBL" id="AWXZ01000039">
    <property type="protein sequence ID" value="ESR23512.1"/>
    <property type="molecule type" value="Genomic_DNA"/>
</dbReference>
<dbReference type="GO" id="GO:0003688">
    <property type="term" value="F:DNA replication origin binding"/>
    <property type="evidence" value="ECO:0007669"/>
    <property type="project" value="TreeGrafter"/>
</dbReference>
<dbReference type="eggNOG" id="COG0593">
    <property type="taxonomic scope" value="Bacteria"/>
</dbReference>
<proteinExistence type="predicted"/>
<gene>
    <name evidence="1" type="ORF">N177_3580</name>
</gene>
<dbReference type="STRING" id="631454.N177_3580"/>
<sequence length="224" mass="24479">MTRPRQLALSLPHRPALSRDDFLVGAANRAALQAVEAWPDWAYGALLLLGPEGSGKTHLAEVWRARSGASRIAAGVLRPEDVPALAEAGPIAVEDCDRGVDERALFHLVNESDQRGSTLLLTARSEPATWRLVLPDLRSRLARIPTVALGPVDDELLAALMVKLFADRQITVEPGLVRYLIPRVERSFAGASRLVARLDELAIEEKKPVTRALASRILREEQAP</sequence>
<name>V4QUU4_9HYPH</name>
<dbReference type="PATRIC" id="fig|631454.5.peg.3541"/>
<reference evidence="1 2" key="1">
    <citation type="journal article" date="2014" name="Genome Announc.">
        <title>Draft Genome Sequence of Lutibaculum baratangense Strain AMV1T, Isolated from a Mud Volcano in Andamans, India.</title>
        <authorList>
            <person name="Singh A."/>
            <person name="Sreenivas A."/>
            <person name="Sathyanarayana Reddy G."/>
            <person name="Pinnaka A.K."/>
            <person name="Shivaji S."/>
        </authorList>
    </citation>
    <scope>NUCLEOTIDE SEQUENCE [LARGE SCALE GENOMIC DNA]</scope>
    <source>
        <strain evidence="1 2">AMV1</strain>
    </source>
</reference>
<dbReference type="PANTHER" id="PTHR30050:SF5">
    <property type="entry name" value="DNAA REGULATORY INACTIVATOR HDA"/>
    <property type="match status" value="1"/>
</dbReference>